<organism evidence="2 3">
    <name type="scientific">Thermohalobaculum xanthum</name>
    <dbReference type="NCBI Taxonomy" id="2753746"/>
    <lineage>
        <taxon>Bacteria</taxon>
        <taxon>Pseudomonadati</taxon>
        <taxon>Pseudomonadota</taxon>
        <taxon>Alphaproteobacteria</taxon>
        <taxon>Rhodobacterales</taxon>
        <taxon>Paracoccaceae</taxon>
        <taxon>Thermohalobaculum</taxon>
    </lineage>
</organism>
<gene>
    <name evidence="2" type="ORF">H0I76_18580</name>
</gene>
<dbReference type="RefSeq" id="WP_200613514.1">
    <property type="nucleotide sequence ID" value="NZ_JAEHHL010000016.1"/>
</dbReference>
<dbReference type="AlphaFoldDB" id="A0A8J7SJU8"/>
<evidence type="ECO:0000313" key="2">
    <source>
        <dbReference type="EMBL" id="MBK0401210.1"/>
    </source>
</evidence>
<feature type="region of interest" description="Disordered" evidence="1">
    <location>
        <begin position="1"/>
        <end position="22"/>
    </location>
</feature>
<keyword evidence="3" id="KW-1185">Reference proteome</keyword>
<dbReference type="Proteomes" id="UP000655420">
    <property type="component" value="Unassembled WGS sequence"/>
</dbReference>
<dbReference type="EMBL" id="JAEHHL010000016">
    <property type="protein sequence ID" value="MBK0401210.1"/>
    <property type="molecule type" value="Genomic_DNA"/>
</dbReference>
<proteinExistence type="predicted"/>
<comment type="caution">
    <text evidence="2">The sequence shown here is derived from an EMBL/GenBank/DDBJ whole genome shotgun (WGS) entry which is preliminary data.</text>
</comment>
<feature type="compositionally biased region" description="Basic and acidic residues" evidence="1">
    <location>
        <begin position="9"/>
        <end position="18"/>
    </location>
</feature>
<protein>
    <submittedName>
        <fullName evidence="2">Uncharacterized protein</fullName>
    </submittedName>
</protein>
<reference evidence="2" key="1">
    <citation type="submission" date="2020-12" db="EMBL/GenBank/DDBJ databases">
        <title>Bacterial taxonomy.</title>
        <authorList>
            <person name="Pan X."/>
        </authorList>
    </citation>
    <scope>NUCLEOTIDE SEQUENCE</scope>
    <source>
        <strain evidence="2">M0105</strain>
    </source>
</reference>
<evidence type="ECO:0000256" key="1">
    <source>
        <dbReference type="SAM" id="MobiDB-lite"/>
    </source>
</evidence>
<evidence type="ECO:0000313" key="3">
    <source>
        <dbReference type="Proteomes" id="UP000655420"/>
    </source>
</evidence>
<sequence>MSKGPFSEKNIKNARDRIPSTSTKRLREWRERAKSADSAGHLMDFIAAIDDELEARPIDVDGDAAEANATWAREAAGMTLADAVRYGFGQARPPSSKERLLLKILAEHPGISAEECTRLFNNEGMGLYLGHLVYERYGCFRHLLPGHKDQSSVLVRKEKIAGRQHYWLRPEVKAALEELDVV</sequence>
<name>A0A8J7SJU8_9RHOB</name>
<accession>A0A8J7SJU8</accession>